<organism evidence="1 2">
    <name type="scientific">Neorhizobium turbinariae</name>
    <dbReference type="NCBI Taxonomy" id="2937795"/>
    <lineage>
        <taxon>Bacteria</taxon>
        <taxon>Pseudomonadati</taxon>
        <taxon>Pseudomonadota</taxon>
        <taxon>Alphaproteobacteria</taxon>
        <taxon>Hyphomicrobiales</taxon>
        <taxon>Rhizobiaceae</taxon>
        <taxon>Rhizobium/Agrobacterium group</taxon>
        <taxon>Neorhizobium</taxon>
    </lineage>
</organism>
<gene>
    <name evidence="1" type="ORF">M0654_14120</name>
</gene>
<dbReference type="EMBL" id="JALPRY010000015">
    <property type="protein sequence ID" value="MCK8781119.1"/>
    <property type="molecule type" value="Genomic_DNA"/>
</dbReference>
<name>A0ABT0ITI5_9HYPH</name>
<evidence type="ECO:0000313" key="2">
    <source>
        <dbReference type="Proteomes" id="UP001202827"/>
    </source>
</evidence>
<sequence length="237" mass="25985">MTKILPIAVPAHAMLLLEFIYRTETGKNRPACYEVIYGHNQSKLPKPLTSMSLGEVIDAQADWTKRFKSSAAGAGQFMRATLIGIAKEIPALRGDVPFNGPLQDRLAYYLLLRRGYNDFIDGRTAIIAFGKALAQEWASFPVLADCKGAHRQVRRGQSYYAGDGLNKSLITPEMVEAMLRTVLQAAKEEIRHAPTPIAKPENSGPTPPAMTDFSPVPEPSAWAKLFAALIKLFGGSR</sequence>
<keyword evidence="2" id="KW-1185">Reference proteome</keyword>
<dbReference type="RefSeq" id="WP_248683681.1">
    <property type="nucleotide sequence ID" value="NZ_JALPRY010000015.1"/>
</dbReference>
<accession>A0ABT0ITI5</accession>
<comment type="caution">
    <text evidence="1">The sequence shown here is derived from an EMBL/GenBank/DDBJ whole genome shotgun (WGS) entry which is preliminary data.</text>
</comment>
<protein>
    <submittedName>
        <fullName evidence="1">Uncharacterized protein</fullName>
    </submittedName>
</protein>
<reference evidence="1 2" key="1">
    <citation type="submission" date="2022-04" db="EMBL/GenBank/DDBJ databases">
        <title>Rhizobium coralii sp. nov., isolated from coral Turbinaria peltata.</title>
        <authorList>
            <person name="Sun H."/>
        </authorList>
    </citation>
    <scope>NUCLEOTIDE SEQUENCE [LARGE SCALE GENOMIC DNA]</scope>
    <source>
        <strain evidence="1 2">NTR19</strain>
    </source>
</reference>
<dbReference type="Proteomes" id="UP001202827">
    <property type="component" value="Unassembled WGS sequence"/>
</dbReference>
<dbReference type="InterPro" id="IPR023346">
    <property type="entry name" value="Lysozyme-like_dom_sf"/>
</dbReference>
<proteinExistence type="predicted"/>
<dbReference type="Gene3D" id="1.10.530.10">
    <property type="match status" value="1"/>
</dbReference>
<dbReference type="SUPFAM" id="SSF53955">
    <property type="entry name" value="Lysozyme-like"/>
    <property type="match status" value="1"/>
</dbReference>
<evidence type="ECO:0000313" key="1">
    <source>
        <dbReference type="EMBL" id="MCK8781119.1"/>
    </source>
</evidence>